<keyword evidence="1" id="KW-1133">Transmembrane helix</keyword>
<gene>
    <name evidence="2" type="ORF">MOC_6177</name>
</gene>
<name>A0A089P2Q7_9HYPH</name>
<dbReference type="EMBL" id="CP003811">
    <property type="protein sequence ID" value="AIQ93932.1"/>
    <property type="molecule type" value="Genomic_DNA"/>
</dbReference>
<dbReference type="HOGENOM" id="CLU_3185739_0_0_5"/>
<evidence type="ECO:0000313" key="3">
    <source>
        <dbReference type="Proteomes" id="UP000029492"/>
    </source>
</evidence>
<reference evidence="2 3" key="1">
    <citation type="journal article" date="2014" name="PLoS ONE">
        <title>Genome Information of Methylobacterium oryzae, a Plant-Probiotic Methylotroph in the Phyllosphere.</title>
        <authorList>
            <person name="Kwak M.J."/>
            <person name="Jeong H."/>
            <person name="Madhaiyan M."/>
            <person name="Lee Y."/>
            <person name="Sa T.M."/>
            <person name="Oh T.K."/>
            <person name="Kim J.F."/>
        </authorList>
    </citation>
    <scope>NUCLEOTIDE SEQUENCE [LARGE SCALE GENOMIC DNA]</scope>
    <source>
        <strain evidence="2 3">CBMB20</strain>
    </source>
</reference>
<keyword evidence="1" id="KW-0472">Membrane</keyword>
<evidence type="ECO:0000256" key="1">
    <source>
        <dbReference type="SAM" id="Phobius"/>
    </source>
</evidence>
<keyword evidence="1" id="KW-0812">Transmembrane</keyword>
<dbReference type="AlphaFoldDB" id="A0A089P2Q7"/>
<keyword evidence="3" id="KW-1185">Reference proteome</keyword>
<sequence>MNDVVPHLRRQPHRNLHLLLLIIWMAVALGLWALINTLAGRLVWWW</sequence>
<dbReference type="KEGG" id="mor:MOC_6177"/>
<feature type="transmembrane region" description="Helical" evidence="1">
    <location>
        <begin position="16"/>
        <end position="35"/>
    </location>
</feature>
<organism evidence="2 3">
    <name type="scientific">Methylobacterium oryzae CBMB20</name>
    <dbReference type="NCBI Taxonomy" id="693986"/>
    <lineage>
        <taxon>Bacteria</taxon>
        <taxon>Pseudomonadati</taxon>
        <taxon>Pseudomonadota</taxon>
        <taxon>Alphaproteobacteria</taxon>
        <taxon>Hyphomicrobiales</taxon>
        <taxon>Methylobacteriaceae</taxon>
        <taxon>Methylobacterium</taxon>
    </lineage>
</organism>
<dbReference type="Proteomes" id="UP000029492">
    <property type="component" value="Chromosome"/>
</dbReference>
<proteinExistence type="predicted"/>
<evidence type="ECO:0000313" key="2">
    <source>
        <dbReference type="EMBL" id="AIQ93932.1"/>
    </source>
</evidence>
<accession>A0A089P2Q7</accession>
<protein>
    <submittedName>
        <fullName evidence="2">Protein of unassigned function</fullName>
    </submittedName>
</protein>